<feature type="transmembrane region" description="Helical" evidence="2">
    <location>
        <begin position="158"/>
        <end position="178"/>
    </location>
</feature>
<name>A0A7D5E9B3_9EURY</name>
<keyword evidence="2" id="KW-0812">Transmembrane</keyword>
<keyword evidence="2" id="KW-1133">Transmembrane helix</keyword>
<accession>A0A7D5E9B3</accession>
<keyword evidence="1" id="KW-0175">Coiled coil</keyword>
<dbReference type="RefSeq" id="WP_176966114.1">
    <property type="nucleotide sequence ID" value="NZ_CP058215.1"/>
</dbReference>
<dbReference type="KEGG" id="mzi:HWN40_12915"/>
<dbReference type="OrthoDB" id="137237at2157"/>
<evidence type="ECO:0000256" key="2">
    <source>
        <dbReference type="SAM" id="Phobius"/>
    </source>
</evidence>
<evidence type="ECO:0000313" key="4">
    <source>
        <dbReference type="Proteomes" id="UP000509594"/>
    </source>
</evidence>
<feature type="transmembrane region" description="Helical" evidence="2">
    <location>
        <begin position="190"/>
        <end position="209"/>
    </location>
</feature>
<evidence type="ECO:0000313" key="3">
    <source>
        <dbReference type="EMBL" id="QLC51059.1"/>
    </source>
</evidence>
<dbReference type="Gene3D" id="1.20.1170.10">
    <property type="match status" value="1"/>
</dbReference>
<feature type="coiled-coil region" evidence="1">
    <location>
        <begin position="15"/>
        <end position="148"/>
    </location>
</feature>
<gene>
    <name evidence="3" type="ORF">HWN40_12915</name>
</gene>
<sequence>MSDEKRIREDINGRLHSLDQGLRSVEKRLRAVERRLSGGDASGVELAEYEAELERELEETREGITAITQELADLKSSTATSEELDTELQHLRQQVAELSQSLQGLKEENAGLKDLLSKDKNKNTEHSSEELKTEIAQLRERLEKTEKRNRINIGSMQVPMEMSGIVGALILLATGGLIMAGRWDIIRSPYFSFGIAFIFAVAVLMKFYLANHSRA</sequence>
<dbReference type="Proteomes" id="UP000509594">
    <property type="component" value="Chromosome"/>
</dbReference>
<dbReference type="AlphaFoldDB" id="A0A7D5E9B3"/>
<dbReference type="EMBL" id="CP058215">
    <property type="protein sequence ID" value="QLC51059.1"/>
    <property type="molecule type" value="Genomic_DNA"/>
</dbReference>
<dbReference type="GeneID" id="55822592"/>
<reference evidence="3 4" key="1">
    <citation type="submission" date="2020-06" db="EMBL/GenBank/DDBJ databases">
        <title>Methanolobus halotolerans sp. nov., isolated from a saline lake Tus in Siberia.</title>
        <authorList>
            <person name="Shen Y."/>
            <person name="Chen S.-C."/>
            <person name="Lai M.-C."/>
            <person name="Huang H.-H."/>
            <person name="Chiu H.-H."/>
            <person name="Tang S.-L."/>
            <person name="Rogozin D.Y."/>
            <person name="Degermendzhy A.G."/>
        </authorList>
    </citation>
    <scope>NUCLEOTIDE SEQUENCE [LARGE SCALE GENOMIC DNA]</scope>
    <source>
        <strain evidence="3 4">DSM 21339</strain>
    </source>
</reference>
<keyword evidence="2" id="KW-0472">Membrane</keyword>
<evidence type="ECO:0000256" key="1">
    <source>
        <dbReference type="SAM" id="Coils"/>
    </source>
</evidence>
<keyword evidence="4" id="KW-1185">Reference proteome</keyword>
<protein>
    <submittedName>
        <fullName evidence="3">Uncharacterized protein</fullName>
    </submittedName>
</protein>
<proteinExistence type="predicted"/>
<organism evidence="3 4">
    <name type="scientific">Methanolobus zinderi</name>
    <dbReference type="NCBI Taxonomy" id="536044"/>
    <lineage>
        <taxon>Archaea</taxon>
        <taxon>Methanobacteriati</taxon>
        <taxon>Methanobacteriota</taxon>
        <taxon>Stenosarchaea group</taxon>
        <taxon>Methanomicrobia</taxon>
        <taxon>Methanosarcinales</taxon>
        <taxon>Methanosarcinaceae</taxon>
        <taxon>Methanolobus</taxon>
    </lineage>
</organism>